<reference evidence="2 3" key="1">
    <citation type="submission" date="2019-11" db="EMBL/GenBank/DDBJ databases">
        <title>Whole genome sequence of Oryza granulata.</title>
        <authorList>
            <person name="Li W."/>
        </authorList>
    </citation>
    <scope>NUCLEOTIDE SEQUENCE [LARGE SCALE GENOMIC DNA]</scope>
    <source>
        <strain evidence="3">cv. Menghai</strain>
        <tissue evidence="2">Leaf</tissue>
    </source>
</reference>
<dbReference type="AlphaFoldDB" id="A0A6G1C061"/>
<accession>A0A6G1C061</accession>
<dbReference type="InterPro" id="IPR043502">
    <property type="entry name" value="DNA/RNA_pol_sf"/>
</dbReference>
<evidence type="ECO:0000313" key="2">
    <source>
        <dbReference type="EMBL" id="KAF0893516.1"/>
    </source>
</evidence>
<proteinExistence type="predicted"/>
<organism evidence="2 3">
    <name type="scientific">Oryza meyeriana var. granulata</name>
    <dbReference type="NCBI Taxonomy" id="110450"/>
    <lineage>
        <taxon>Eukaryota</taxon>
        <taxon>Viridiplantae</taxon>
        <taxon>Streptophyta</taxon>
        <taxon>Embryophyta</taxon>
        <taxon>Tracheophyta</taxon>
        <taxon>Spermatophyta</taxon>
        <taxon>Magnoliopsida</taxon>
        <taxon>Liliopsida</taxon>
        <taxon>Poales</taxon>
        <taxon>Poaceae</taxon>
        <taxon>BOP clade</taxon>
        <taxon>Oryzoideae</taxon>
        <taxon>Oryzeae</taxon>
        <taxon>Oryzinae</taxon>
        <taxon>Oryza</taxon>
        <taxon>Oryza meyeriana</taxon>
    </lineage>
</organism>
<dbReference type="Pfam" id="PF07727">
    <property type="entry name" value="RVT_2"/>
    <property type="match status" value="1"/>
</dbReference>
<dbReference type="OrthoDB" id="420989at2759"/>
<dbReference type="Proteomes" id="UP000479710">
    <property type="component" value="Unassembled WGS sequence"/>
</dbReference>
<gene>
    <name evidence="2" type="ORF">E2562_026111</name>
</gene>
<feature type="domain" description="Reverse transcriptase Ty1/copia-type" evidence="1">
    <location>
        <begin position="1"/>
        <end position="83"/>
    </location>
</feature>
<evidence type="ECO:0000313" key="3">
    <source>
        <dbReference type="Proteomes" id="UP000479710"/>
    </source>
</evidence>
<dbReference type="SUPFAM" id="SSF56672">
    <property type="entry name" value="DNA/RNA polymerases"/>
    <property type="match status" value="1"/>
</dbReference>
<evidence type="ECO:0000259" key="1">
    <source>
        <dbReference type="Pfam" id="PF07727"/>
    </source>
</evidence>
<protein>
    <recommendedName>
        <fullName evidence="1">Reverse transcriptase Ty1/copia-type domain-containing protein</fullName>
    </recommendedName>
</protein>
<sequence length="190" mass="21297">MDVKSAFLNGELKEEVYVRQPPGFVAAGHEGKVLRLKKALYGLRQVPRAWNVKLDNSLRELGFTRCTSEHEMYTRNTTTSRVVAMFATLRLHHFFLKSTKCLFGVPSMAYLGHTIFGKGVEMDTQKELFKRTGVKLQMSSVFHPQSDGQTKAVVPVTGELSNAGEEMFAFLGPYSFTSFDLALGQQKHVS</sequence>
<name>A0A6G1C061_9ORYZ</name>
<keyword evidence="3" id="KW-1185">Reference proteome</keyword>
<dbReference type="InterPro" id="IPR013103">
    <property type="entry name" value="RVT_2"/>
</dbReference>
<comment type="caution">
    <text evidence="2">The sequence shown here is derived from an EMBL/GenBank/DDBJ whole genome shotgun (WGS) entry which is preliminary data.</text>
</comment>
<dbReference type="EMBL" id="SPHZ02000011">
    <property type="protein sequence ID" value="KAF0893516.1"/>
    <property type="molecule type" value="Genomic_DNA"/>
</dbReference>